<gene>
    <name evidence="2" type="ORF">GDO86_016528</name>
</gene>
<proteinExistence type="predicted"/>
<sequence>MAINIITLIFHIGLSDQLTALGCPPPQSPLWGYESVQSLNKIMVGLPHEVGTLPYLGVLGICNDEDFSSSHPAIELTHCINAYMVRS</sequence>
<evidence type="ECO:0000313" key="2">
    <source>
        <dbReference type="EMBL" id="KAG8449884.1"/>
    </source>
</evidence>
<keyword evidence="1" id="KW-0732">Signal</keyword>
<protein>
    <submittedName>
        <fullName evidence="2">Uncharacterized protein</fullName>
    </submittedName>
</protein>
<dbReference type="Proteomes" id="UP000812440">
    <property type="component" value="Chromosome 8_10"/>
</dbReference>
<dbReference type="AlphaFoldDB" id="A0A8T2K2B0"/>
<keyword evidence="3" id="KW-1185">Reference proteome</keyword>
<feature type="chain" id="PRO_5035889023" evidence="1">
    <location>
        <begin position="16"/>
        <end position="87"/>
    </location>
</feature>
<dbReference type="EMBL" id="JAACNH010000003">
    <property type="protein sequence ID" value="KAG8449884.1"/>
    <property type="molecule type" value="Genomic_DNA"/>
</dbReference>
<evidence type="ECO:0000313" key="3">
    <source>
        <dbReference type="Proteomes" id="UP000812440"/>
    </source>
</evidence>
<organism evidence="2 3">
    <name type="scientific">Hymenochirus boettgeri</name>
    <name type="common">Congo dwarf clawed frog</name>
    <dbReference type="NCBI Taxonomy" id="247094"/>
    <lineage>
        <taxon>Eukaryota</taxon>
        <taxon>Metazoa</taxon>
        <taxon>Chordata</taxon>
        <taxon>Craniata</taxon>
        <taxon>Vertebrata</taxon>
        <taxon>Euteleostomi</taxon>
        <taxon>Amphibia</taxon>
        <taxon>Batrachia</taxon>
        <taxon>Anura</taxon>
        <taxon>Pipoidea</taxon>
        <taxon>Pipidae</taxon>
        <taxon>Pipinae</taxon>
        <taxon>Hymenochirus</taxon>
    </lineage>
</organism>
<comment type="caution">
    <text evidence="2">The sequence shown here is derived from an EMBL/GenBank/DDBJ whole genome shotgun (WGS) entry which is preliminary data.</text>
</comment>
<evidence type="ECO:0000256" key="1">
    <source>
        <dbReference type="SAM" id="SignalP"/>
    </source>
</evidence>
<reference evidence="2" key="1">
    <citation type="thesis" date="2020" institute="ProQuest LLC" country="789 East Eisenhower Parkway, Ann Arbor, MI, USA">
        <title>Comparative Genomics and Chromosome Evolution.</title>
        <authorList>
            <person name="Mudd A.B."/>
        </authorList>
    </citation>
    <scope>NUCLEOTIDE SEQUENCE</scope>
    <source>
        <strain evidence="2">Female2</strain>
        <tissue evidence="2">Blood</tissue>
    </source>
</reference>
<accession>A0A8T2K2B0</accession>
<feature type="signal peptide" evidence="1">
    <location>
        <begin position="1"/>
        <end position="15"/>
    </location>
</feature>
<name>A0A8T2K2B0_9PIPI</name>